<gene>
    <name evidence="3" type="ORF">DLJ53_24155</name>
</gene>
<keyword evidence="2" id="KW-1133">Transmembrane helix</keyword>
<dbReference type="RefSeq" id="WP_111350050.1">
    <property type="nucleotide sequence ID" value="NZ_QHHQ01000006.1"/>
</dbReference>
<evidence type="ECO:0000256" key="1">
    <source>
        <dbReference type="SAM" id="MobiDB-lite"/>
    </source>
</evidence>
<dbReference type="Proteomes" id="UP000249590">
    <property type="component" value="Unassembled WGS sequence"/>
</dbReference>
<dbReference type="Pfam" id="PF19660">
    <property type="entry name" value="DUF6163"/>
    <property type="match status" value="1"/>
</dbReference>
<reference evidence="3 4" key="1">
    <citation type="submission" date="2018-05" db="EMBL/GenBank/DDBJ databases">
        <title>Acuticoccus sediminis sp. nov., isolated from deep-sea sediment of Indian Ocean.</title>
        <authorList>
            <person name="Liu X."/>
            <person name="Lai Q."/>
            <person name="Du Y."/>
            <person name="Sun F."/>
            <person name="Zhang X."/>
            <person name="Wang S."/>
            <person name="Shao Z."/>
        </authorList>
    </citation>
    <scope>NUCLEOTIDE SEQUENCE [LARGE SCALE GENOMIC DNA]</scope>
    <source>
        <strain evidence="3 4">PTG4-2</strain>
    </source>
</reference>
<proteinExistence type="predicted"/>
<feature type="compositionally biased region" description="Basic and acidic residues" evidence="1">
    <location>
        <begin position="68"/>
        <end position="78"/>
    </location>
</feature>
<dbReference type="EMBL" id="QHHQ01000006">
    <property type="protein sequence ID" value="RAH98738.1"/>
    <property type="molecule type" value="Genomic_DNA"/>
</dbReference>
<keyword evidence="4" id="KW-1185">Reference proteome</keyword>
<feature type="transmembrane region" description="Helical" evidence="2">
    <location>
        <begin position="287"/>
        <end position="304"/>
    </location>
</feature>
<evidence type="ECO:0000313" key="3">
    <source>
        <dbReference type="EMBL" id="RAH98738.1"/>
    </source>
</evidence>
<comment type="caution">
    <text evidence="3">The sequence shown here is derived from an EMBL/GenBank/DDBJ whole genome shotgun (WGS) entry which is preliminary data.</text>
</comment>
<evidence type="ECO:0000313" key="4">
    <source>
        <dbReference type="Proteomes" id="UP000249590"/>
    </source>
</evidence>
<evidence type="ECO:0000256" key="2">
    <source>
        <dbReference type="SAM" id="Phobius"/>
    </source>
</evidence>
<feature type="compositionally biased region" description="Low complexity" evidence="1">
    <location>
        <begin position="82"/>
        <end position="115"/>
    </location>
</feature>
<dbReference type="OrthoDB" id="7843623at2"/>
<sequence length="341" mass="33685">MAPEMPPEASSDGPADDDAAKTAAAASSRGLMRTTAPTRTSAPAEGPATTARAAAPVRSGGTQPKDPAGPRDATRGEGGKGAPRPDAAKPPATTRTARPAGAPTAAGRAVAPAASGPGGSPALPPPDDGPSGPAGAQLPVPVSEAQASAAQVPATVADKAETGKVPAKNGSAGAKSVPAKTARDARPPRQTTSRTAPMSLAAIHAAMAGHHDGHDPLGIALATVVRITSAVWLAGAVIVWMRLVGYETDVIVASWHNPGGPWISTAVAAVVMPVISVGLWLAAPWGIVLWASALLAAVVAAILSPDSVPFGILALVGNIAALALAVGLAVLKTWKRHDGPR</sequence>
<feature type="region of interest" description="Disordered" evidence="1">
    <location>
        <begin position="1"/>
        <end position="197"/>
    </location>
</feature>
<name>A0A8B2NP78_9HYPH</name>
<protein>
    <submittedName>
        <fullName evidence="3">Uncharacterized protein</fullName>
    </submittedName>
</protein>
<accession>A0A8B2NP78</accession>
<feature type="transmembrane region" description="Helical" evidence="2">
    <location>
        <begin position="217"/>
        <end position="241"/>
    </location>
</feature>
<keyword evidence="2" id="KW-0812">Transmembrane</keyword>
<dbReference type="InterPro" id="IPR046161">
    <property type="entry name" value="DUF6163"/>
</dbReference>
<keyword evidence="2" id="KW-0472">Membrane</keyword>
<organism evidence="3 4">
    <name type="scientific">Acuticoccus sediminis</name>
    <dbReference type="NCBI Taxonomy" id="2184697"/>
    <lineage>
        <taxon>Bacteria</taxon>
        <taxon>Pseudomonadati</taxon>
        <taxon>Pseudomonadota</taxon>
        <taxon>Alphaproteobacteria</taxon>
        <taxon>Hyphomicrobiales</taxon>
        <taxon>Amorphaceae</taxon>
        <taxon>Acuticoccus</taxon>
    </lineage>
</organism>
<feature type="compositionally biased region" description="Low complexity" evidence="1">
    <location>
        <begin position="33"/>
        <end position="56"/>
    </location>
</feature>
<feature type="transmembrane region" description="Helical" evidence="2">
    <location>
        <begin position="261"/>
        <end position="282"/>
    </location>
</feature>
<feature type="transmembrane region" description="Helical" evidence="2">
    <location>
        <begin position="310"/>
        <end position="331"/>
    </location>
</feature>
<dbReference type="AlphaFoldDB" id="A0A8B2NP78"/>